<dbReference type="PROSITE" id="PS51847">
    <property type="entry name" value="SMP"/>
    <property type="match status" value="1"/>
</dbReference>
<organism evidence="11 12">
    <name type="scientific">Maudiozyma saulgeensis</name>
    <dbReference type="NCBI Taxonomy" id="1789683"/>
    <lineage>
        <taxon>Eukaryota</taxon>
        <taxon>Fungi</taxon>
        <taxon>Dikarya</taxon>
        <taxon>Ascomycota</taxon>
        <taxon>Saccharomycotina</taxon>
        <taxon>Saccharomycetes</taxon>
        <taxon>Saccharomycetales</taxon>
        <taxon>Saccharomycetaceae</taxon>
        <taxon>Maudiozyma</taxon>
    </lineage>
</organism>
<dbReference type="PANTHER" id="PTHR28185:SF1">
    <property type="entry name" value="MITOCHONDRIAL DISTRIBUTION AND MORPHOLOGY PROTEIN 34"/>
    <property type="match status" value="1"/>
</dbReference>
<name>A0A1X7QX88_9SACH</name>
<dbReference type="GO" id="GO:0008289">
    <property type="term" value="F:lipid binding"/>
    <property type="evidence" value="ECO:0007669"/>
    <property type="project" value="UniProtKB-KW"/>
</dbReference>
<protein>
    <submittedName>
        <fullName evidence="11">Similar to Saccharomyces cerevisiae YGL219C MDM34 Mitochondrial component of the ERMES complex</fullName>
    </submittedName>
</protein>
<dbReference type="InterPro" id="IPR031468">
    <property type="entry name" value="SMP_LBD"/>
</dbReference>
<dbReference type="PANTHER" id="PTHR28185">
    <property type="entry name" value="MITOCHONDRIAL DISTRIBUTION AND MORPHOLOGY PROTEIN 34"/>
    <property type="match status" value="1"/>
</dbReference>
<comment type="subcellular location">
    <subcellularLocation>
        <location evidence="1">Membrane</location>
    </subcellularLocation>
</comment>
<keyword evidence="4" id="KW-0812">Transmembrane</keyword>
<dbReference type="GO" id="GO:0015914">
    <property type="term" value="P:phospholipid transport"/>
    <property type="evidence" value="ECO:0007669"/>
    <property type="project" value="TreeGrafter"/>
</dbReference>
<evidence type="ECO:0000256" key="5">
    <source>
        <dbReference type="ARBA" id="ARBA00022787"/>
    </source>
</evidence>
<dbReference type="STRING" id="1789683.A0A1X7QX88"/>
<keyword evidence="12" id="KW-1185">Reference proteome</keyword>
<reference evidence="11 12" key="1">
    <citation type="submission" date="2017-04" db="EMBL/GenBank/DDBJ databases">
        <authorList>
            <person name="Afonso C.L."/>
            <person name="Miller P.J."/>
            <person name="Scott M.A."/>
            <person name="Spackman E."/>
            <person name="Goraichik I."/>
            <person name="Dimitrov K.M."/>
            <person name="Suarez D.L."/>
            <person name="Swayne D.E."/>
        </authorList>
    </citation>
    <scope>NUCLEOTIDE SEQUENCE [LARGE SCALE GENOMIC DNA]</scope>
</reference>
<keyword evidence="7" id="KW-0446">Lipid-binding</keyword>
<evidence type="ECO:0000256" key="3">
    <source>
        <dbReference type="ARBA" id="ARBA00022452"/>
    </source>
</evidence>
<evidence type="ECO:0000256" key="7">
    <source>
        <dbReference type="ARBA" id="ARBA00023121"/>
    </source>
</evidence>
<evidence type="ECO:0000256" key="1">
    <source>
        <dbReference type="ARBA" id="ARBA00004370"/>
    </source>
</evidence>
<dbReference type="Proteomes" id="UP000196158">
    <property type="component" value="Unassembled WGS sequence"/>
</dbReference>
<evidence type="ECO:0000313" key="11">
    <source>
        <dbReference type="EMBL" id="SMN18065.1"/>
    </source>
</evidence>
<sequence length="563" mass="64829">MSFKFNEDVFRDNSFNEKIKEKLTAALNKGFHSDPNSKSSSNLSDLNQYDIINDSNKHKEKSDILKSKIIVKSTNFPTIPKFEILDLDINTQPRSLVKGICKIIVKDAMVQLQTVIESNLLLVNMKNSPTFIKPKLIENNSLEIPIIMTFNQISLEAISNVFVKNNSLSISFNDVNLDFNFDCSIKILQNTIEKRLKDSMHLLFKDVLPTVLFNMSQSWFTNNHNTTHNINYIETPIPESTTTTPTKLFDESNLKNKGITSLPKTIFDEVDLQELSPKNMIRLSTIVSSRHTLSLHGTSGLHSMASIPGCLEKQNLYRFISRMPSLSNYYSAYRIPPNSDTTKNSDKINCINSNHYSHDNNCLPERVLREKKYDLNQIIDIQNKLYERSTADENEKPKRRTIKLNKKHKKKQENNQVIRQSTPTFEKFNLPILTDETKKTIKNENNNNNNIIDDESSYSKTNLSPHTIFNENQEYFIEKNHEMLHNTTIHTNDTLNSEIFSNNTVHNMDLKDIKLLSKKRINSLGSSAKRMSFVGINNLYNNSGWKWGNEDNTTVLPPPPYRL</sequence>
<dbReference type="AlphaFoldDB" id="A0A1X7QX88"/>
<evidence type="ECO:0000256" key="4">
    <source>
        <dbReference type="ARBA" id="ARBA00022692"/>
    </source>
</evidence>
<dbReference type="OrthoDB" id="17927at2759"/>
<evidence type="ECO:0000313" key="12">
    <source>
        <dbReference type="Proteomes" id="UP000196158"/>
    </source>
</evidence>
<keyword evidence="9" id="KW-0472">Membrane</keyword>
<dbReference type="GO" id="GO:1990456">
    <property type="term" value="P:mitochondrion-endoplasmic reticulum membrane tethering"/>
    <property type="evidence" value="ECO:0007669"/>
    <property type="project" value="TreeGrafter"/>
</dbReference>
<dbReference type="InterPro" id="IPR027536">
    <property type="entry name" value="MDM34"/>
</dbReference>
<keyword evidence="2" id="KW-0813">Transport</keyword>
<dbReference type="Pfam" id="PF26545">
    <property type="entry name" value="Mdm34_N"/>
    <property type="match status" value="1"/>
</dbReference>
<keyword evidence="5" id="KW-1000">Mitochondrion outer membrane</keyword>
<dbReference type="GO" id="GO:0007005">
    <property type="term" value="P:mitochondrion organization"/>
    <property type="evidence" value="ECO:0007669"/>
    <property type="project" value="InterPro"/>
</dbReference>
<evidence type="ECO:0000256" key="8">
    <source>
        <dbReference type="ARBA" id="ARBA00023128"/>
    </source>
</evidence>
<keyword evidence="3" id="KW-1134">Transmembrane beta strand</keyword>
<proteinExistence type="predicted"/>
<keyword evidence="6" id="KW-0445">Lipid transport</keyword>
<evidence type="ECO:0000259" key="10">
    <source>
        <dbReference type="PROSITE" id="PS51847"/>
    </source>
</evidence>
<accession>A0A1X7QX88</accession>
<dbReference type="GO" id="GO:0032865">
    <property type="term" value="C:ERMES complex"/>
    <property type="evidence" value="ECO:0007669"/>
    <property type="project" value="InterPro"/>
</dbReference>
<gene>
    <name evidence="11" type="ORF">KASA_0Q04752G</name>
</gene>
<evidence type="ECO:0000256" key="9">
    <source>
        <dbReference type="ARBA" id="ARBA00023136"/>
    </source>
</evidence>
<keyword evidence="8" id="KW-0496">Mitochondrion</keyword>
<dbReference type="InterPro" id="IPR058825">
    <property type="entry name" value="MDM34_N"/>
</dbReference>
<evidence type="ECO:0000256" key="2">
    <source>
        <dbReference type="ARBA" id="ARBA00022448"/>
    </source>
</evidence>
<evidence type="ECO:0000256" key="6">
    <source>
        <dbReference type="ARBA" id="ARBA00023055"/>
    </source>
</evidence>
<feature type="domain" description="SMP-LTD" evidence="10">
    <location>
        <begin position="1"/>
        <end position="217"/>
    </location>
</feature>
<dbReference type="EMBL" id="FXLY01000002">
    <property type="protein sequence ID" value="SMN18065.1"/>
    <property type="molecule type" value="Genomic_DNA"/>
</dbReference>